<dbReference type="AlphaFoldDB" id="A0A8H9ICG2"/>
<dbReference type="Gene3D" id="2.60.40.2810">
    <property type="match status" value="1"/>
</dbReference>
<reference evidence="2" key="2">
    <citation type="submission" date="2020-09" db="EMBL/GenBank/DDBJ databases">
        <authorList>
            <person name="Sun Q."/>
            <person name="Kim S."/>
        </authorList>
    </citation>
    <scope>NUCLEOTIDE SEQUENCE</scope>
    <source>
        <strain evidence="2">KCTC 32337</strain>
    </source>
</reference>
<dbReference type="Gene3D" id="3.40.390.10">
    <property type="entry name" value="Collagenase (Catalytic Domain)"/>
    <property type="match status" value="1"/>
</dbReference>
<keyword evidence="1" id="KW-0732">Signal</keyword>
<evidence type="ECO:0000313" key="2">
    <source>
        <dbReference type="EMBL" id="GGZ52455.1"/>
    </source>
</evidence>
<feature type="chain" id="PRO_5034996852" description="PPE repeat-containing protein" evidence="1">
    <location>
        <begin position="35"/>
        <end position="888"/>
    </location>
</feature>
<gene>
    <name evidence="2" type="ORF">GCM10011274_08060</name>
</gene>
<dbReference type="Proteomes" id="UP000622604">
    <property type="component" value="Unassembled WGS sequence"/>
</dbReference>
<dbReference type="Pfam" id="PF17963">
    <property type="entry name" value="Big_9"/>
    <property type="match status" value="2"/>
</dbReference>
<evidence type="ECO:0000313" key="3">
    <source>
        <dbReference type="Proteomes" id="UP000622604"/>
    </source>
</evidence>
<dbReference type="NCBIfam" id="NF012211">
    <property type="entry name" value="tand_rpt_95"/>
    <property type="match status" value="2"/>
</dbReference>
<reference evidence="2" key="1">
    <citation type="journal article" date="2014" name="Int. J. Syst. Evol. Microbiol.">
        <title>Complete genome sequence of Corynebacterium casei LMG S-19264T (=DSM 44701T), isolated from a smear-ripened cheese.</title>
        <authorList>
            <consortium name="US DOE Joint Genome Institute (JGI-PGF)"/>
            <person name="Walter F."/>
            <person name="Albersmeier A."/>
            <person name="Kalinowski J."/>
            <person name="Ruckert C."/>
        </authorList>
    </citation>
    <scope>NUCLEOTIDE SEQUENCE</scope>
    <source>
        <strain evidence="2">KCTC 32337</strain>
    </source>
</reference>
<evidence type="ECO:0008006" key="4">
    <source>
        <dbReference type="Google" id="ProtNLM"/>
    </source>
</evidence>
<dbReference type="SUPFAM" id="SSF55486">
    <property type="entry name" value="Metalloproteases ('zincins'), catalytic domain"/>
    <property type="match status" value="1"/>
</dbReference>
<evidence type="ECO:0000256" key="1">
    <source>
        <dbReference type="SAM" id="SignalP"/>
    </source>
</evidence>
<dbReference type="PANTHER" id="PTHR11905:SF159">
    <property type="entry name" value="ADAM METALLOPROTEASE"/>
    <property type="match status" value="1"/>
</dbReference>
<protein>
    <recommendedName>
        <fullName evidence="4">PPE repeat-containing protein</fullName>
    </recommendedName>
</protein>
<sequence length="888" mass="94354">MQAVNRHIVSKFAQRILFISVSAISALFVSSVSASSLWVPSAQAKANTTETNTKVAVSKGNFQSLDGASLQQQFSDKNIELTMAIPLPDGTLADFRLTPSSIMSSELAARYPEFMSYDAVQVNDPQSIGRFSLTHKGLSGIFRHQGQWALLSPLCEGNDEQYVSYYYHDSDGESLIPQGMDDSIDTLSLHEEDGTESLATAQKTTGDTLTTYRLALSATGEYTQAVGGSKADAVAEMITLVNRVNQILLVDTAIQFELIDNEDIIYTDAATDPYTNSDANEDIDTNQQVVDDAIGSENYDIGHLLATNPGGLAFVGVVCLNTHKARGYTGNTSPQGERFYIDLVIHELGHQLDATHSFNAQDFDDCNEEQRSSSSAFEPGSGSTIMSYAGICGSQNLQFNSDPYFHAGSVEQIRDFVDTGRGRLCGTTTNLSNAAPEVSVSATSYNIPANTPFLLDAQASDDETLSYTWEQIDAGGVTGGTADASEMRSDNGANPLFRSYAAVAESYRYFPALEDVLNDTVSFGEAYPTTDRELTFRITAKDSRGGVDTADVTLDVTNTGSAFAVTQPTGTTVWQGNTAQTISWNTASTQNAPINCQSVDIKADLDGDNIFDSVLISDTPNDGEQAIFSPNTITTDARVMVSCADNVFYAVNPASFRITQGSSNVAPVIDSQAVLSVNEEGSIAITLDDLQVTDPDSTYPDNFTLALQAGNNYTLENTSTVVPDANFNGELSVTVTVNDGIDDSNAFPLVVTVNPVNDAPLATNDTQTVAQDSTATLINVLSNDTDIDGDTLSISDISYSGSGTVSISGEQISYQPAAGFSGNDSLSYTVSDGSTTDTGTLTITVTATPTNNTPTSGNSSGGGGSLGYLWLGLLSLTALTRRRSLPLS</sequence>
<dbReference type="GO" id="GO:0008237">
    <property type="term" value="F:metallopeptidase activity"/>
    <property type="evidence" value="ECO:0007669"/>
    <property type="project" value="InterPro"/>
</dbReference>
<dbReference type="RefSeq" id="WP_191865366.1">
    <property type="nucleotide sequence ID" value="NZ_BMZC01000002.1"/>
</dbReference>
<comment type="caution">
    <text evidence="2">The sequence shown here is derived from an EMBL/GenBank/DDBJ whole genome shotgun (WGS) entry which is preliminary data.</text>
</comment>
<dbReference type="InterPro" id="IPR024079">
    <property type="entry name" value="MetalloPept_cat_dom_sf"/>
</dbReference>
<dbReference type="Gene3D" id="2.60.40.10">
    <property type="entry name" value="Immunoglobulins"/>
    <property type="match status" value="1"/>
</dbReference>
<organism evidence="2 3">
    <name type="scientific">Paraglaciecola chathamensis</name>
    <dbReference type="NCBI Taxonomy" id="368405"/>
    <lineage>
        <taxon>Bacteria</taxon>
        <taxon>Pseudomonadati</taxon>
        <taxon>Pseudomonadota</taxon>
        <taxon>Gammaproteobacteria</taxon>
        <taxon>Alteromonadales</taxon>
        <taxon>Alteromonadaceae</taxon>
        <taxon>Paraglaciecola</taxon>
    </lineage>
</organism>
<dbReference type="Pfam" id="PF13583">
    <property type="entry name" value="Reprolysin_4"/>
    <property type="match status" value="1"/>
</dbReference>
<accession>A0A8H9ICG2</accession>
<dbReference type="InterPro" id="IPR013783">
    <property type="entry name" value="Ig-like_fold"/>
</dbReference>
<dbReference type="EMBL" id="BMZC01000002">
    <property type="protein sequence ID" value="GGZ52455.1"/>
    <property type="molecule type" value="Genomic_DNA"/>
</dbReference>
<feature type="signal peptide" evidence="1">
    <location>
        <begin position="1"/>
        <end position="34"/>
    </location>
</feature>
<proteinExistence type="predicted"/>
<dbReference type="PANTHER" id="PTHR11905">
    <property type="entry name" value="ADAM A DISINTEGRIN AND METALLOPROTEASE DOMAIN"/>
    <property type="match status" value="1"/>
</dbReference>
<name>A0A8H9ICG2_9ALTE</name>